<feature type="region of interest" description="Disordered" evidence="1">
    <location>
        <begin position="1"/>
        <end position="78"/>
    </location>
</feature>
<protein>
    <submittedName>
        <fullName evidence="2">Uncharacterized protein</fullName>
    </submittedName>
</protein>
<evidence type="ECO:0000313" key="3">
    <source>
        <dbReference type="Proteomes" id="UP000266723"/>
    </source>
</evidence>
<dbReference type="Proteomes" id="UP000266723">
    <property type="component" value="Unassembled WGS sequence"/>
</dbReference>
<sequence length="78" mass="9151">MSPFSLLEGSHRKTVHRFPSSPRATKRGLAESHRKRPRREPPKEASPFRQGVVEVSRIRSFATERRETKNGKRERKKK</sequence>
<gene>
    <name evidence="2" type="ORF">DY000_02015281</name>
</gene>
<organism evidence="2 3">
    <name type="scientific">Brassica cretica</name>
    <name type="common">Mustard</name>
    <dbReference type="NCBI Taxonomy" id="69181"/>
    <lineage>
        <taxon>Eukaryota</taxon>
        <taxon>Viridiplantae</taxon>
        <taxon>Streptophyta</taxon>
        <taxon>Embryophyta</taxon>
        <taxon>Tracheophyta</taxon>
        <taxon>Spermatophyta</taxon>
        <taxon>Magnoliopsida</taxon>
        <taxon>eudicotyledons</taxon>
        <taxon>Gunneridae</taxon>
        <taxon>Pentapetalae</taxon>
        <taxon>rosids</taxon>
        <taxon>malvids</taxon>
        <taxon>Brassicales</taxon>
        <taxon>Brassicaceae</taxon>
        <taxon>Brassiceae</taxon>
        <taxon>Brassica</taxon>
    </lineage>
</organism>
<reference evidence="2 3" key="1">
    <citation type="journal article" date="2020" name="BMC Genomics">
        <title>Intraspecific diversification of the crop wild relative Brassica cretica Lam. using demographic model selection.</title>
        <authorList>
            <person name="Kioukis A."/>
            <person name="Michalopoulou V.A."/>
            <person name="Briers L."/>
            <person name="Pirintsos S."/>
            <person name="Studholme D.J."/>
            <person name="Pavlidis P."/>
            <person name="Sarris P.F."/>
        </authorList>
    </citation>
    <scope>NUCLEOTIDE SEQUENCE [LARGE SCALE GENOMIC DNA]</scope>
    <source>
        <strain evidence="3">cv. PFS-1207/04</strain>
    </source>
</reference>
<evidence type="ECO:0000313" key="2">
    <source>
        <dbReference type="EMBL" id="KAF3564682.1"/>
    </source>
</evidence>
<evidence type="ECO:0000256" key="1">
    <source>
        <dbReference type="SAM" id="MobiDB-lite"/>
    </source>
</evidence>
<comment type="caution">
    <text evidence="2">The sequence shown here is derived from an EMBL/GenBank/DDBJ whole genome shotgun (WGS) entry which is preliminary data.</text>
</comment>
<proteinExistence type="predicted"/>
<keyword evidence="3" id="KW-1185">Reference proteome</keyword>
<dbReference type="EMBL" id="QGKV02000759">
    <property type="protein sequence ID" value="KAF3564682.1"/>
    <property type="molecule type" value="Genomic_DNA"/>
</dbReference>
<accession>A0ABQ7CXM8</accession>
<feature type="compositionally biased region" description="Basic and acidic residues" evidence="1">
    <location>
        <begin position="62"/>
        <end position="71"/>
    </location>
</feature>
<name>A0ABQ7CXM8_BRACR</name>